<keyword evidence="8" id="KW-0393">Immunoglobulin domain</keyword>
<dbReference type="AlphaFoldDB" id="A0A9D3XNJ6"/>
<evidence type="ECO:0000256" key="4">
    <source>
        <dbReference type="ARBA" id="ARBA00022989"/>
    </source>
</evidence>
<name>A0A9D3XNJ6_9SAUR</name>
<evidence type="ECO:0000256" key="5">
    <source>
        <dbReference type="ARBA" id="ARBA00023136"/>
    </source>
</evidence>
<dbReference type="PANTHER" id="PTHR24100">
    <property type="entry name" value="BUTYROPHILIN"/>
    <property type="match status" value="1"/>
</dbReference>
<keyword evidence="6" id="KW-1015">Disulfide bond</keyword>
<accession>A0A9D3XNJ6</accession>
<sequence>VHRYSNGKDQYGQQMPEYQRRTELLKDGLTNGNVALRIFSIRPSDEGQYSCFVQEGIDYEEALLELKVSASGSAPHISVEDYQDGGIRVVCRSVGWYPQPEVLWRDASGQHLPSYSETNSKEANELFDVQNSIVITENSHQNLSCVVRNTHSNQKKESTLFYISDAFFPKTNPWMVALWVILVILAGFIGLTVYLFKIKGKLTAELGWRKLAVHMKKAPLPGRRTEPCSADEEQTEFCV</sequence>
<comment type="similarity">
    <text evidence="9">Belongs to the SKINT family.</text>
</comment>
<keyword evidence="7" id="KW-0325">Glycoprotein</keyword>
<feature type="non-terminal residue" evidence="12">
    <location>
        <position position="239"/>
    </location>
</feature>
<keyword evidence="5 10" id="KW-0472">Membrane</keyword>
<feature type="domain" description="Ig-like" evidence="11">
    <location>
        <begin position="75"/>
        <end position="161"/>
    </location>
</feature>
<dbReference type="Gene3D" id="2.60.40.10">
    <property type="entry name" value="Immunoglobulins"/>
    <property type="match status" value="2"/>
</dbReference>
<dbReference type="Proteomes" id="UP000827986">
    <property type="component" value="Unassembled WGS sequence"/>
</dbReference>
<keyword evidence="13" id="KW-1185">Reference proteome</keyword>
<keyword evidence="2 10" id="KW-0812">Transmembrane</keyword>
<dbReference type="GO" id="GO:0001817">
    <property type="term" value="P:regulation of cytokine production"/>
    <property type="evidence" value="ECO:0007669"/>
    <property type="project" value="TreeGrafter"/>
</dbReference>
<evidence type="ECO:0000313" key="12">
    <source>
        <dbReference type="EMBL" id="KAH1183161.1"/>
    </source>
</evidence>
<evidence type="ECO:0000256" key="9">
    <source>
        <dbReference type="ARBA" id="ARBA00038221"/>
    </source>
</evidence>
<evidence type="ECO:0000259" key="11">
    <source>
        <dbReference type="PROSITE" id="PS50835"/>
    </source>
</evidence>
<dbReference type="FunFam" id="2.60.40.10:FF:000142">
    <property type="entry name" value="V-set domain-containing T-cell activation inhibitor 1"/>
    <property type="match status" value="1"/>
</dbReference>
<evidence type="ECO:0000256" key="2">
    <source>
        <dbReference type="ARBA" id="ARBA00022692"/>
    </source>
</evidence>
<dbReference type="GO" id="GO:0042110">
    <property type="term" value="P:T cell activation"/>
    <property type="evidence" value="ECO:0007669"/>
    <property type="project" value="UniProtKB-ARBA"/>
</dbReference>
<comment type="caution">
    <text evidence="12">The sequence shown here is derived from an EMBL/GenBank/DDBJ whole genome shotgun (WGS) entry which is preliminary data.</text>
</comment>
<reference evidence="12" key="1">
    <citation type="submission" date="2021-09" db="EMBL/GenBank/DDBJ databases">
        <title>The genome of Mauremys mutica provides insights into the evolution of semi-aquatic lifestyle.</title>
        <authorList>
            <person name="Gong S."/>
            <person name="Gao Y."/>
        </authorList>
    </citation>
    <scope>NUCLEOTIDE SEQUENCE</scope>
    <source>
        <strain evidence="12">MM-2020</strain>
        <tissue evidence="12">Muscle</tissue>
    </source>
</reference>
<protein>
    <recommendedName>
        <fullName evidence="11">Ig-like domain-containing protein</fullName>
    </recommendedName>
</protein>
<dbReference type="InterPro" id="IPR013783">
    <property type="entry name" value="Ig-like_fold"/>
</dbReference>
<dbReference type="GO" id="GO:0005102">
    <property type="term" value="F:signaling receptor binding"/>
    <property type="evidence" value="ECO:0007669"/>
    <property type="project" value="TreeGrafter"/>
</dbReference>
<dbReference type="InterPro" id="IPR036179">
    <property type="entry name" value="Ig-like_dom_sf"/>
</dbReference>
<keyword evidence="3" id="KW-0732">Signal</keyword>
<dbReference type="GO" id="GO:0050863">
    <property type="term" value="P:regulation of T cell activation"/>
    <property type="evidence" value="ECO:0007669"/>
    <property type="project" value="UniProtKB-ARBA"/>
</dbReference>
<gene>
    <name evidence="12" type="ORF">KIL84_004653</name>
</gene>
<evidence type="ECO:0000256" key="6">
    <source>
        <dbReference type="ARBA" id="ARBA00023157"/>
    </source>
</evidence>
<dbReference type="PROSITE" id="PS50835">
    <property type="entry name" value="IG_LIKE"/>
    <property type="match status" value="1"/>
</dbReference>
<dbReference type="InterPro" id="IPR053896">
    <property type="entry name" value="BTN3A2-like_Ig-C"/>
</dbReference>
<organism evidence="12 13">
    <name type="scientific">Mauremys mutica</name>
    <name type="common">yellowpond turtle</name>
    <dbReference type="NCBI Taxonomy" id="74926"/>
    <lineage>
        <taxon>Eukaryota</taxon>
        <taxon>Metazoa</taxon>
        <taxon>Chordata</taxon>
        <taxon>Craniata</taxon>
        <taxon>Vertebrata</taxon>
        <taxon>Euteleostomi</taxon>
        <taxon>Archelosauria</taxon>
        <taxon>Testudinata</taxon>
        <taxon>Testudines</taxon>
        <taxon>Cryptodira</taxon>
        <taxon>Durocryptodira</taxon>
        <taxon>Testudinoidea</taxon>
        <taxon>Geoemydidae</taxon>
        <taxon>Geoemydinae</taxon>
        <taxon>Mauremys</taxon>
    </lineage>
</organism>
<dbReference type="SUPFAM" id="SSF48726">
    <property type="entry name" value="Immunoglobulin"/>
    <property type="match status" value="2"/>
</dbReference>
<comment type="subcellular location">
    <subcellularLocation>
        <location evidence="1">Membrane</location>
    </subcellularLocation>
</comment>
<dbReference type="GO" id="GO:1903037">
    <property type="term" value="P:regulation of leukocyte cell-cell adhesion"/>
    <property type="evidence" value="ECO:0007669"/>
    <property type="project" value="UniProtKB-ARBA"/>
</dbReference>
<dbReference type="GO" id="GO:0009897">
    <property type="term" value="C:external side of plasma membrane"/>
    <property type="evidence" value="ECO:0007669"/>
    <property type="project" value="TreeGrafter"/>
</dbReference>
<proteinExistence type="inferred from homology"/>
<evidence type="ECO:0000256" key="10">
    <source>
        <dbReference type="SAM" id="Phobius"/>
    </source>
</evidence>
<keyword evidence="4 10" id="KW-1133">Transmembrane helix</keyword>
<evidence type="ECO:0000256" key="8">
    <source>
        <dbReference type="ARBA" id="ARBA00023319"/>
    </source>
</evidence>
<dbReference type="Pfam" id="PF22705">
    <property type="entry name" value="C2-set_3"/>
    <property type="match status" value="1"/>
</dbReference>
<dbReference type="EMBL" id="JAHDVG010000466">
    <property type="protein sequence ID" value="KAH1183161.1"/>
    <property type="molecule type" value="Genomic_DNA"/>
</dbReference>
<evidence type="ECO:0000256" key="1">
    <source>
        <dbReference type="ARBA" id="ARBA00004370"/>
    </source>
</evidence>
<evidence type="ECO:0000256" key="3">
    <source>
        <dbReference type="ARBA" id="ARBA00022729"/>
    </source>
</evidence>
<dbReference type="InterPro" id="IPR007110">
    <property type="entry name" value="Ig-like_dom"/>
</dbReference>
<feature type="transmembrane region" description="Helical" evidence="10">
    <location>
        <begin position="174"/>
        <end position="196"/>
    </location>
</feature>
<dbReference type="PANTHER" id="PTHR24100:SF149">
    <property type="entry name" value="BG-LIKE ANTIGEN 1-RELATED"/>
    <property type="match status" value="1"/>
</dbReference>
<dbReference type="InterPro" id="IPR050504">
    <property type="entry name" value="IgSF_BTN/MOG"/>
</dbReference>
<dbReference type="GO" id="GO:0050852">
    <property type="term" value="P:T cell receptor signaling pathway"/>
    <property type="evidence" value="ECO:0007669"/>
    <property type="project" value="TreeGrafter"/>
</dbReference>
<dbReference type="FunFam" id="2.60.40.10:FF:000088">
    <property type="entry name" value="Butyrophilin subfamily 1 member A1"/>
    <property type="match status" value="1"/>
</dbReference>
<evidence type="ECO:0000313" key="13">
    <source>
        <dbReference type="Proteomes" id="UP000827986"/>
    </source>
</evidence>
<evidence type="ECO:0000256" key="7">
    <source>
        <dbReference type="ARBA" id="ARBA00023180"/>
    </source>
</evidence>